<keyword evidence="5" id="KW-1185">Reference proteome</keyword>
<sequence>MGRQVRATGRLWSPSNEEKQILIESQGSRDSQQKRGTEFQLRVTKANEFASLYDVNQPKNPPFPYVNYEEFSLENLSDEECIAEFRVERSDLPIFADTVGTPPIFRCSQRSVCDGMEGLCMLLKRLACDHRKGAPLNNCWGFIDGTVCPICRPLQNQRIVYNGQKRVHSLKFQSIATPNDLIANLYGPVEGRRHDSGMLADSGVYNELARNSFDPAGHPLCLYGDPAYPLRVYLQAPFRNVVLTQQKEDFNSSMSAVHPSVEWLFTDIINDFKKNLKIDVAASAVVVIVIDSVAVVVTATWKLSVAVASVAQLKATTHFS</sequence>
<name>A0A2B4T1H5_STYPI</name>
<proteinExistence type="predicted"/>
<dbReference type="GO" id="GO:0046872">
    <property type="term" value="F:metal ion binding"/>
    <property type="evidence" value="ECO:0007669"/>
    <property type="project" value="UniProtKB-KW"/>
</dbReference>
<accession>A0A2B4T1H5</accession>
<organism evidence="4 5">
    <name type="scientific">Stylophora pistillata</name>
    <name type="common">Smooth cauliflower coral</name>
    <dbReference type="NCBI Taxonomy" id="50429"/>
    <lineage>
        <taxon>Eukaryota</taxon>
        <taxon>Metazoa</taxon>
        <taxon>Cnidaria</taxon>
        <taxon>Anthozoa</taxon>
        <taxon>Hexacorallia</taxon>
        <taxon>Scleractinia</taxon>
        <taxon>Astrocoeniina</taxon>
        <taxon>Pocilloporidae</taxon>
        <taxon>Stylophora</taxon>
    </lineage>
</organism>
<evidence type="ECO:0000313" key="4">
    <source>
        <dbReference type="EMBL" id="PFX34475.1"/>
    </source>
</evidence>
<dbReference type="PANTHER" id="PTHR34615">
    <property type="entry name" value="PX DOMAIN-CONTAINING PROTEIN"/>
    <property type="match status" value="1"/>
</dbReference>
<reference evidence="5" key="1">
    <citation type="journal article" date="2017" name="bioRxiv">
        <title>Comparative analysis of the genomes of Stylophora pistillata and Acropora digitifera provides evidence for extensive differences between species of corals.</title>
        <authorList>
            <person name="Voolstra C.R."/>
            <person name="Li Y."/>
            <person name="Liew Y.J."/>
            <person name="Baumgarten S."/>
            <person name="Zoccola D."/>
            <person name="Flot J.-F."/>
            <person name="Tambutte S."/>
            <person name="Allemand D."/>
            <person name="Aranda M."/>
        </authorList>
    </citation>
    <scope>NUCLEOTIDE SEQUENCE [LARGE SCALE GENOMIC DNA]</scope>
</reference>
<gene>
    <name evidence="4" type="ORF">AWC38_SpisGene639</name>
</gene>
<dbReference type="Pfam" id="PF13359">
    <property type="entry name" value="DDE_Tnp_4"/>
    <property type="match status" value="1"/>
</dbReference>
<dbReference type="Proteomes" id="UP000225706">
    <property type="component" value="Unassembled WGS sequence"/>
</dbReference>
<dbReference type="EMBL" id="LSMT01000004">
    <property type="protein sequence ID" value="PFX34475.1"/>
    <property type="molecule type" value="Genomic_DNA"/>
</dbReference>
<evidence type="ECO:0000256" key="1">
    <source>
        <dbReference type="ARBA" id="ARBA00001968"/>
    </source>
</evidence>
<evidence type="ECO:0000256" key="2">
    <source>
        <dbReference type="ARBA" id="ARBA00022723"/>
    </source>
</evidence>
<comment type="cofactor">
    <cofactor evidence="1">
        <name>a divalent metal cation</name>
        <dbReference type="ChEBI" id="CHEBI:60240"/>
    </cofactor>
</comment>
<evidence type="ECO:0000313" key="5">
    <source>
        <dbReference type="Proteomes" id="UP000225706"/>
    </source>
</evidence>
<dbReference type="PANTHER" id="PTHR34615:SF1">
    <property type="entry name" value="PX DOMAIN-CONTAINING PROTEIN"/>
    <property type="match status" value="1"/>
</dbReference>
<comment type="caution">
    <text evidence="4">The sequence shown here is derived from an EMBL/GenBank/DDBJ whole genome shotgun (WGS) entry which is preliminary data.</text>
</comment>
<protein>
    <recommendedName>
        <fullName evidence="3">DDE Tnp4 domain-containing protein</fullName>
    </recommendedName>
</protein>
<feature type="domain" description="DDE Tnp4" evidence="3">
    <location>
        <begin position="143"/>
        <end position="273"/>
    </location>
</feature>
<dbReference type="InterPro" id="IPR027806">
    <property type="entry name" value="HARBI1_dom"/>
</dbReference>
<keyword evidence="2" id="KW-0479">Metal-binding</keyword>
<dbReference type="AlphaFoldDB" id="A0A2B4T1H5"/>
<evidence type="ECO:0000259" key="3">
    <source>
        <dbReference type="Pfam" id="PF13359"/>
    </source>
</evidence>